<dbReference type="EMBL" id="JAIBOA010000034">
    <property type="protein sequence ID" value="MBW8487452.1"/>
    <property type="molecule type" value="Genomic_DNA"/>
</dbReference>
<sequence length="390" mass="39523">MGYPGDQGKPGGRPSAGRPPQGPYAPGAERPPAAPYGGDEAGWDDDPTDRSPRAAGGGHGQPSFGPPPSYGRQADDTDVQVAGQRFAPHDRDGGLYQGGHYGNEQFPTGGFPVVDDGYENGPGGPGGPGGGYGGAQFDGAPDGSARASKRRTPLVVGGALVAGLVLVGGGFGAAAMLKKDDPKPAKKAPAAGTAPAAQATPSPSETPLEPVKLKSRDTDPQPLTAKEFGKSGFSADQQKYKRAAFKSGSCSGVVAGAKLVAAVKKAGCSQALRTTYTRTDGKLVGTVGVLNLKTEDGAKSAARAALAKDAYLKPLPGGGTTAKIGVGEAVGTAQAQGHYLVMTWVQRPNGKKIPDASQKYAQAFAQAVIKGSGLTYALAYRETEGKPFHN</sequence>
<evidence type="ECO:0000313" key="3">
    <source>
        <dbReference type="EMBL" id="MBW8487452.1"/>
    </source>
</evidence>
<organism evidence="3 4">
    <name type="scientific">Actinomadura parmotrematis</name>
    <dbReference type="NCBI Taxonomy" id="2864039"/>
    <lineage>
        <taxon>Bacteria</taxon>
        <taxon>Bacillati</taxon>
        <taxon>Actinomycetota</taxon>
        <taxon>Actinomycetes</taxon>
        <taxon>Streptosporangiales</taxon>
        <taxon>Thermomonosporaceae</taxon>
        <taxon>Actinomadura</taxon>
    </lineage>
</organism>
<keyword evidence="4" id="KW-1185">Reference proteome</keyword>
<keyword evidence="2" id="KW-1133">Transmembrane helix</keyword>
<gene>
    <name evidence="3" type="ORF">K1Y72_34220</name>
</gene>
<feature type="compositionally biased region" description="Gly residues" evidence="1">
    <location>
        <begin position="120"/>
        <end position="136"/>
    </location>
</feature>
<dbReference type="RefSeq" id="WP_220170682.1">
    <property type="nucleotide sequence ID" value="NZ_JAIBOA010000034.1"/>
</dbReference>
<evidence type="ECO:0000256" key="2">
    <source>
        <dbReference type="SAM" id="Phobius"/>
    </source>
</evidence>
<feature type="region of interest" description="Disordered" evidence="1">
    <location>
        <begin position="1"/>
        <end position="148"/>
    </location>
</feature>
<keyword evidence="2" id="KW-0812">Transmembrane</keyword>
<evidence type="ECO:0000256" key="1">
    <source>
        <dbReference type="SAM" id="MobiDB-lite"/>
    </source>
</evidence>
<protein>
    <submittedName>
        <fullName evidence="3">Uncharacterized protein</fullName>
    </submittedName>
</protein>
<feature type="transmembrane region" description="Helical" evidence="2">
    <location>
        <begin position="154"/>
        <end position="177"/>
    </location>
</feature>
<reference evidence="3 4" key="1">
    <citation type="submission" date="2021-07" db="EMBL/GenBank/DDBJ databases">
        <title>Actinomadura sp. PM05-2 isolated from lichen.</title>
        <authorList>
            <person name="Somphong A."/>
            <person name="Phongsopitanun W."/>
            <person name="Tanasupawat S."/>
            <person name="Peongsungnone V."/>
        </authorList>
    </citation>
    <scope>NUCLEOTIDE SEQUENCE [LARGE SCALE GENOMIC DNA]</scope>
    <source>
        <strain evidence="3 4">PM05-2</strain>
    </source>
</reference>
<comment type="caution">
    <text evidence="3">The sequence shown here is derived from an EMBL/GenBank/DDBJ whole genome shotgun (WGS) entry which is preliminary data.</text>
</comment>
<keyword evidence="2" id="KW-0472">Membrane</keyword>
<proteinExistence type="predicted"/>
<evidence type="ECO:0000313" key="4">
    <source>
        <dbReference type="Proteomes" id="UP000774570"/>
    </source>
</evidence>
<dbReference type="Proteomes" id="UP000774570">
    <property type="component" value="Unassembled WGS sequence"/>
</dbReference>
<feature type="compositionally biased region" description="Low complexity" evidence="1">
    <location>
        <begin position="187"/>
        <end position="201"/>
    </location>
</feature>
<feature type="region of interest" description="Disordered" evidence="1">
    <location>
        <begin position="180"/>
        <end position="230"/>
    </location>
</feature>
<accession>A0ABS7G6K6</accession>
<name>A0ABS7G6K6_9ACTN</name>